<name>A0ABV5Z8S7_9GAMM</name>
<protein>
    <submittedName>
        <fullName evidence="7">LysE family translocator</fullName>
    </submittedName>
</protein>
<evidence type="ECO:0000313" key="8">
    <source>
        <dbReference type="Proteomes" id="UP001589628"/>
    </source>
</evidence>
<feature type="transmembrane region" description="Helical" evidence="6">
    <location>
        <begin position="188"/>
        <end position="208"/>
    </location>
</feature>
<dbReference type="Proteomes" id="UP001589628">
    <property type="component" value="Unassembled WGS sequence"/>
</dbReference>
<evidence type="ECO:0000256" key="3">
    <source>
        <dbReference type="ARBA" id="ARBA00022692"/>
    </source>
</evidence>
<evidence type="ECO:0000313" key="7">
    <source>
        <dbReference type="EMBL" id="MFB9885686.1"/>
    </source>
</evidence>
<proteinExistence type="predicted"/>
<keyword evidence="4 6" id="KW-1133">Transmembrane helix</keyword>
<feature type="transmembrane region" description="Helical" evidence="6">
    <location>
        <begin position="133"/>
        <end position="151"/>
    </location>
</feature>
<feature type="transmembrane region" description="Helical" evidence="6">
    <location>
        <begin position="157"/>
        <end position="176"/>
    </location>
</feature>
<keyword evidence="8" id="KW-1185">Reference proteome</keyword>
<dbReference type="Pfam" id="PF01810">
    <property type="entry name" value="LysE"/>
    <property type="match status" value="1"/>
</dbReference>
<dbReference type="PANTHER" id="PTHR30086:SF20">
    <property type="entry name" value="ARGININE EXPORTER PROTEIN ARGO-RELATED"/>
    <property type="match status" value="1"/>
</dbReference>
<keyword evidence="2" id="KW-1003">Cell membrane</keyword>
<organism evidence="7 8">
    <name type="scientific">Balneatrix alpica</name>
    <dbReference type="NCBI Taxonomy" id="75684"/>
    <lineage>
        <taxon>Bacteria</taxon>
        <taxon>Pseudomonadati</taxon>
        <taxon>Pseudomonadota</taxon>
        <taxon>Gammaproteobacteria</taxon>
        <taxon>Oceanospirillales</taxon>
        <taxon>Balneatrichaceae</taxon>
        <taxon>Balneatrix</taxon>
    </lineage>
</organism>
<evidence type="ECO:0000256" key="4">
    <source>
        <dbReference type="ARBA" id="ARBA00022989"/>
    </source>
</evidence>
<evidence type="ECO:0000256" key="1">
    <source>
        <dbReference type="ARBA" id="ARBA00004651"/>
    </source>
</evidence>
<comment type="subcellular location">
    <subcellularLocation>
        <location evidence="1">Cell membrane</location>
        <topology evidence="1">Multi-pass membrane protein</topology>
    </subcellularLocation>
</comment>
<dbReference type="InterPro" id="IPR001123">
    <property type="entry name" value="LeuE-type"/>
</dbReference>
<evidence type="ECO:0000256" key="6">
    <source>
        <dbReference type="SAM" id="Phobius"/>
    </source>
</evidence>
<feature type="transmembrane region" description="Helical" evidence="6">
    <location>
        <begin position="45"/>
        <end position="67"/>
    </location>
</feature>
<sequence length="214" mass="23211">MNVFDSLLPAAFPALALAHFLALLSPGQDFFLIAAHALRHRLAGSVFICVGVAAGNAFYIALATLGWSGIRDWPWLMATIEVAGALYLLWVGWQLWRVPSTELQLNAGSGKVPGIGRQLFLGLNSALLNPKNALFYMSLMAVILGAEVTPQQQLFCALWMVMVVLLWDVLLAALIAQKRLLAVLQHRVYLLERGAGVMLMGLGLGLFVKLAATD</sequence>
<feature type="transmembrane region" description="Helical" evidence="6">
    <location>
        <begin position="73"/>
        <end position="93"/>
    </location>
</feature>
<evidence type="ECO:0000256" key="5">
    <source>
        <dbReference type="ARBA" id="ARBA00023136"/>
    </source>
</evidence>
<keyword evidence="5 6" id="KW-0472">Membrane</keyword>
<comment type="caution">
    <text evidence="7">The sequence shown here is derived from an EMBL/GenBank/DDBJ whole genome shotgun (WGS) entry which is preliminary data.</text>
</comment>
<keyword evidence="3 6" id="KW-0812">Transmembrane</keyword>
<reference evidence="7 8" key="1">
    <citation type="submission" date="2024-09" db="EMBL/GenBank/DDBJ databases">
        <authorList>
            <person name="Sun Q."/>
            <person name="Mori K."/>
        </authorList>
    </citation>
    <scope>NUCLEOTIDE SEQUENCE [LARGE SCALE GENOMIC DNA]</scope>
    <source>
        <strain evidence="7 8">ATCC 51285</strain>
    </source>
</reference>
<dbReference type="EMBL" id="JBHLZN010000001">
    <property type="protein sequence ID" value="MFB9885686.1"/>
    <property type="molecule type" value="Genomic_DNA"/>
</dbReference>
<evidence type="ECO:0000256" key="2">
    <source>
        <dbReference type="ARBA" id="ARBA00022475"/>
    </source>
</evidence>
<gene>
    <name evidence="7" type="ORF">ACFFLH_04600</name>
</gene>
<accession>A0ABV5Z8S7</accession>
<dbReference type="RefSeq" id="WP_027313759.1">
    <property type="nucleotide sequence ID" value="NZ_JBHLZN010000001.1"/>
</dbReference>
<dbReference type="PANTHER" id="PTHR30086">
    <property type="entry name" value="ARGININE EXPORTER PROTEIN ARGO"/>
    <property type="match status" value="1"/>
</dbReference>